<dbReference type="InterPro" id="IPR045339">
    <property type="entry name" value="DUF6534"/>
</dbReference>
<feature type="transmembrane region" description="Helical" evidence="1">
    <location>
        <begin position="86"/>
        <end position="109"/>
    </location>
</feature>
<reference evidence="3 4" key="1">
    <citation type="submission" date="2024-01" db="EMBL/GenBank/DDBJ databases">
        <title>A draft genome for the cacao thread blight pathogen Marasmiellus scandens.</title>
        <authorList>
            <person name="Baruah I.K."/>
            <person name="Leung J."/>
            <person name="Bukari Y."/>
            <person name="Amoako-Attah I."/>
            <person name="Meinhardt L.W."/>
            <person name="Bailey B.A."/>
            <person name="Cohen S.P."/>
        </authorList>
    </citation>
    <scope>NUCLEOTIDE SEQUENCE [LARGE SCALE GENOMIC DNA]</scope>
    <source>
        <strain evidence="3 4">GH-19</strain>
    </source>
</reference>
<protein>
    <recommendedName>
        <fullName evidence="2">DUF6534 domain-containing protein</fullName>
    </recommendedName>
</protein>
<gene>
    <name evidence="3" type="ORF">VKT23_007374</name>
</gene>
<dbReference type="PANTHER" id="PTHR40465">
    <property type="entry name" value="CHROMOSOME 1, WHOLE GENOME SHOTGUN SEQUENCE"/>
    <property type="match status" value="1"/>
</dbReference>
<dbReference type="Proteomes" id="UP001498398">
    <property type="component" value="Unassembled WGS sequence"/>
</dbReference>
<organism evidence="3 4">
    <name type="scientific">Marasmiellus scandens</name>
    <dbReference type="NCBI Taxonomy" id="2682957"/>
    <lineage>
        <taxon>Eukaryota</taxon>
        <taxon>Fungi</taxon>
        <taxon>Dikarya</taxon>
        <taxon>Basidiomycota</taxon>
        <taxon>Agaricomycotina</taxon>
        <taxon>Agaricomycetes</taxon>
        <taxon>Agaricomycetidae</taxon>
        <taxon>Agaricales</taxon>
        <taxon>Marasmiineae</taxon>
        <taxon>Omphalotaceae</taxon>
        <taxon>Marasmiellus</taxon>
    </lineage>
</organism>
<dbReference type="Pfam" id="PF20152">
    <property type="entry name" value="DUF6534"/>
    <property type="match status" value="1"/>
</dbReference>
<keyword evidence="1" id="KW-0812">Transmembrane</keyword>
<evidence type="ECO:0000313" key="4">
    <source>
        <dbReference type="Proteomes" id="UP001498398"/>
    </source>
</evidence>
<feature type="transmembrane region" description="Helical" evidence="1">
    <location>
        <begin position="45"/>
        <end position="66"/>
    </location>
</feature>
<evidence type="ECO:0000313" key="3">
    <source>
        <dbReference type="EMBL" id="KAK7462792.1"/>
    </source>
</evidence>
<accession>A0ABR1JKI1</accession>
<evidence type="ECO:0000256" key="1">
    <source>
        <dbReference type="SAM" id="Phobius"/>
    </source>
</evidence>
<proteinExistence type="predicted"/>
<dbReference type="PANTHER" id="PTHR40465:SF1">
    <property type="entry name" value="DUF6534 DOMAIN-CONTAINING PROTEIN"/>
    <property type="match status" value="1"/>
</dbReference>
<evidence type="ECO:0000259" key="2">
    <source>
        <dbReference type="Pfam" id="PF20152"/>
    </source>
</evidence>
<name>A0ABR1JKI1_9AGAR</name>
<feature type="transmembrane region" description="Helical" evidence="1">
    <location>
        <begin position="200"/>
        <end position="225"/>
    </location>
</feature>
<keyword evidence="1" id="KW-0472">Membrane</keyword>
<sequence length="349" mass="38463">MPTLNELTGPIFIGAILNWLLLGTLSVQVYIYSLECRDDRRAIKAVVYFLCLGDLIQTGLATDYAWQTLVNHWGDPTILVEVPRTSLSLSFINPILSAVVQIFFAWRLWYLMPGGFYGKIFPVLIVLVALMQCLSALIASIRFTVTSDLSQLPALAAGFTVWLAGSFVADILIAMCMVFVLKRAQSQTVTKRTETLVTRLLLNAVNTGAVTAVAAFIDLILFVVYKDNNFHQVPAFLLGKLYTNVLLANLNARSQNKDLGMDTQINTTVSEEEQPKGSSESIQLSTMGMISSVTSRSAARPSRMSHMTEETDIEAASRYTREMPLTPVRGPNAIQYGFAHGIGSRPILE</sequence>
<feature type="transmembrane region" description="Helical" evidence="1">
    <location>
        <begin position="155"/>
        <end position="180"/>
    </location>
</feature>
<keyword evidence="4" id="KW-1185">Reference proteome</keyword>
<feature type="transmembrane region" description="Helical" evidence="1">
    <location>
        <begin position="121"/>
        <end position="143"/>
    </location>
</feature>
<keyword evidence="1" id="KW-1133">Transmembrane helix</keyword>
<feature type="transmembrane region" description="Helical" evidence="1">
    <location>
        <begin position="12"/>
        <end position="33"/>
    </location>
</feature>
<dbReference type="EMBL" id="JBANRG010000010">
    <property type="protein sequence ID" value="KAK7462792.1"/>
    <property type="molecule type" value="Genomic_DNA"/>
</dbReference>
<comment type="caution">
    <text evidence="3">The sequence shown here is derived from an EMBL/GenBank/DDBJ whole genome shotgun (WGS) entry which is preliminary data.</text>
</comment>
<feature type="domain" description="DUF6534" evidence="2">
    <location>
        <begin position="166"/>
        <end position="254"/>
    </location>
</feature>